<evidence type="ECO:0000256" key="12">
    <source>
        <dbReference type="ARBA" id="ARBA00034617"/>
    </source>
</evidence>
<keyword evidence="4" id="KW-0227">DNA damage</keyword>
<evidence type="ECO:0000256" key="11">
    <source>
        <dbReference type="ARBA" id="ARBA00023235"/>
    </source>
</evidence>
<dbReference type="InterPro" id="IPR011335">
    <property type="entry name" value="Restrct_endonuc-II-like"/>
</dbReference>
<dbReference type="EMBL" id="JAUOZS010000001">
    <property type="protein sequence ID" value="MDT8900426.1"/>
    <property type="molecule type" value="Genomic_DNA"/>
</dbReference>
<keyword evidence="5 15" id="KW-0378">Hydrolase</keyword>
<keyword evidence="9" id="KW-0238">DNA-binding</keyword>
<dbReference type="PROSITE" id="PS51198">
    <property type="entry name" value="UVRD_HELICASE_ATP_BIND"/>
    <property type="match status" value="1"/>
</dbReference>
<evidence type="ECO:0000256" key="5">
    <source>
        <dbReference type="ARBA" id="ARBA00022801"/>
    </source>
</evidence>
<dbReference type="InterPro" id="IPR011604">
    <property type="entry name" value="PDDEXK-like_dom_sf"/>
</dbReference>
<dbReference type="Proteomes" id="UP001254848">
    <property type="component" value="Unassembled WGS sequence"/>
</dbReference>
<dbReference type="Gene3D" id="1.10.486.10">
    <property type="entry name" value="PCRA, domain 4"/>
    <property type="match status" value="1"/>
</dbReference>
<dbReference type="EC" id="5.6.2.4" evidence="13"/>
<keyword evidence="7" id="KW-0269">Exonuclease</keyword>
<evidence type="ECO:0000256" key="7">
    <source>
        <dbReference type="ARBA" id="ARBA00022839"/>
    </source>
</evidence>
<comment type="catalytic activity">
    <reaction evidence="12">
        <text>Couples ATP hydrolysis with the unwinding of duplex DNA by translocating in the 3'-5' direction.</text>
        <dbReference type="EC" id="5.6.2.4"/>
    </reaction>
</comment>
<evidence type="ECO:0000256" key="15">
    <source>
        <dbReference type="PROSITE-ProRule" id="PRU00560"/>
    </source>
</evidence>
<reference evidence="18 19" key="1">
    <citation type="submission" date="2023-07" db="EMBL/GenBank/DDBJ databases">
        <title>The novel representative of Negativicutes class, Anaeroselena agilis gen. nov. sp. nov.</title>
        <authorList>
            <person name="Prokofeva M.I."/>
            <person name="Elcheninov A.G."/>
            <person name="Klyukina A."/>
            <person name="Kublanov I.V."/>
            <person name="Frolov E.N."/>
            <person name="Podosokorskaya O.A."/>
        </authorList>
    </citation>
    <scope>NUCLEOTIDE SEQUENCE [LARGE SCALE GENOMIC DNA]</scope>
    <source>
        <strain evidence="18 19">4137-cl</strain>
    </source>
</reference>
<feature type="domain" description="UvrD-like helicase C-terminal" evidence="17">
    <location>
        <begin position="445"/>
        <end position="737"/>
    </location>
</feature>
<keyword evidence="10" id="KW-0234">DNA repair</keyword>
<evidence type="ECO:0000256" key="8">
    <source>
        <dbReference type="ARBA" id="ARBA00022840"/>
    </source>
</evidence>
<dbReference type="Pfam" id="PF13361">
    <property type="entry name" value="UvrD_C"/>
    <property type="match status" value="1"/>
</dbReference>
<feature type="domain" description="UvrD-like helicase ATP-binding" evidence="16">
    <location>
        <begin position="2"/>
        <end position="433"/>
    </location>
</feature>
<dbReference type="RefSeq" id="WP_413778971.1">
    <property type="nucleotide sequence ID" value="NZ_JAUOZS010000001.1"/>
</dbReference>
<keyword evidence="3 15" id="KW-0547">Nucleotide-binding</keyword>
<evidence type="ECO:0000259" key="16">
    <source>
        <dbReference type="PROSITE" id="PS51198"/>
    </source>
</evidence>
<evidence type="ECO:0000256" key="1">
    <source>
        <dbReference type="ARBA" id="ARBA00009922"/>
    </source>
</evidence>
<evidence type="ECO:0000313" key="18">
    <source>
        <dbReference type="EMBL" id="MDT8900426.1"/>
    </source>
</evidence>
<dbReference type="PANTHER" id="PTHR11070:SF48">
    <property type="entry name" value="ATP-DEPENDENT HELICASE_NUCLEASE SUBUNIT A"/>
    <property type="match status" value="1"/>
</dbReference>
<keyword evidence="6 15" id="KW-0347">Helicase</keyword>
<keyword evidence="2" id="KW-0540">Nuclease</keyword>
<comment type="catalytic activity">
    <reaction evidence="14">
        <text>ATP + H2O = ADP + phosphate + H(+)</text>
        <dbReference type="Rhea" id="RHEA:13065"/>
        <dbReference type="ChEBI" id="CHEBI:15377"/>
        <dbReference type="ChEBI" id="CHEBI:15378"/>
        <dbReference type="ChEBI" id="CHEBI:30616"/>
        <dbReference type="ChEBI" id="CHEBI:43474"/>
        <dbReference type="ChEBI" id="CHEBI:456216"/>
        <dbReference type="EC" id="5.6.2.4"/>
    </reaction>
</comment>
<dbReference type="Gene3D" id="1.10.10.160">
    <property type="match status" value="1"/>
</dbReference>
<dbReference type="InterPro" id="IPR013986">
    <property type="entry name" value="DExx_box_DNA_helicase_dom_sf"/>
</dbReference>
<feature type="binding site" evidence="15">
    <location>
        <begin position="23"/>
        <end position="30"/>
    </location>
    <ligand>
        <name>ATP</name>
        <dbReference type="ChEBI" id="CHEBI:30616"/>
    </ligand>
</feature>
<evidence type="ECO:0000256" key="4">
    <source>
        <dbReference type="ARBA" id="ARBA00022763"/>
    </source>
</evidence>
<dbReference type="SUPFAM" id="SSF52980">
    <property type="entry name" value="Restriction endonuclease-like"/>
    <property type="match status" value="1"/>
</dbReference>
<dbReference type="InterPro" id="IPR027417">
    <property type="entry name" value="P-loop_NTPase"/>
</dbReference>
<protein>
    <recommendedName>
        <fullName evidence="13">DNA 3'-5' helicase</fullName>
        <ecNumber evidence="13">5.6.2.4</ecNumber>
    </recommendedName>
</protein>
<accession>A0ABU3NX67</accession>
<keyword evidence="19" id="KW-1185">Reference proteome</keyword>
<dbReference type="PANTHER" id="PTHR11070">
    <property type="entry name" value="UVRD / RECB / PCRA DNA HELICASE FAMILY MEMBER"/>
    <property type="match status" value="1"/>
</dbReference>
<dbReference type="Gene3D" id="3.90.320.10">
    <property type="match status" value="1"/>
</dbReference>
<dbReference type="Pfam" id="PF12705">
    <property type="entry name" value="PDDEXK_1"/>
    <property type="match status" value="1"/>
</dbReference>
<dbReference type="InterPro" id="IPR014017">
    <property type="entry name" value="DNA_helicase_UvrD-like_C"/>
</dbReference>
<keyword evidence="11" id="KW-0413">Isomerase</keyword>
<comment type="similarity">
    <text evidence="1">Belongs to the helicase family. UvrD subfamily.</text>
</comment>
<comment type="caution">
    <text evidence="18">The sequence shown here is derived from an EMBL/GenBank/DDBJ whole genome shotgun (WGS) entry which is preliminary data.</text>
</comment>
<sequence length="1157" mass="129598">MLDFTPAQVRAIESLGTNVAVSAGAGAGKTRVLVERYLHILRQGRAKCDEILAVTFTNKAAKEMKERIRAKAVELAEGAATEEERRLWREVKGQMEYAAIGTFHSFCARVLRDNPVEAALDPQFKVLDETAASLLLEKAIDETFETGLADNAEWLGRLLTNYDKAQLTSVLPDIYEKLSAQGMLAADFTERFTRLYRQAVAEAGKNRGELFEQCQKLIALKNELDKKSANFVRLERLERNWGEIVAAIQAAGGENENALAVLHSYLDGLDRRSKGKKIIAAVKETLSALDRAQADRLALTVIPDLCRLLLAVHSVMDSYKREHRVLTFADLELRTVYLLKNVAGVRQKYCQKIRQIMVDEFQDTNELQRQIIYLLAGGDAERLYGNKLFVVGDAKQSIYRFRGADVGVFEQVRREISAGGGDLIELDVNFRSMDDLIALYNECFGALMGTAEDETAFAPLRSHRRGKGPAPGAELLVVAKDKAEDWRSDREIEAAAIARRIRAMVGEGEHLINRDAEPRTVQYGDIAILFRTAKDIDTYAAALQNYGIPYYIVGGRGFYGCQEIVDVLNLLKVIDNHSQETALAGVLRSPMFLLADETLVRLKEGGYSLWQGLERHMAIPELIETERLVVARAWQVLKKLYDLRGMMGTAELIRLALKETGYSNLVLTQFMGQQKYANLTKLVRLADDYEQQGMFTLGDFLRYVDKLVNGNVQEGEAQLESEGGDTVKLMTIHKAKGLEFPVVFLPDLHRKFKAEIAAVLFNSELGIGLKVPDAGGGLTASSVYRRIAAEEKRLAQMELKRLLYVAFTRAKDYLVLSAEANKVVSDKEFSKLNTWLEWLGWIYGFSAIDDLPESLNNGKIQVVVRDTGEEKTPRINRGGWPKSTEVQPEWLNRIERNIAPVFTDTNGNRTFSASHILKFRQCPRAFYYLFHSGLPEVADYAANVAGDVPPGRLTGSVLHRCLELLMPGMLWQDCLSRATEEIVPLRWRGAVIADAAPLLERYVDSAFYREKGSLPCRKEWQFQLNLPGSAAGGYWFTGRIDCLVAYSDGSYGIIDYKTDKVDDAVVAAKADVYKPQMVLYAAAVQAALGKSVKDAQLYFLRHERVMAIPVDQATEEAVFNEIGRICHYAHEYDSEAAYPCNADWCRRCGYDSICSHT</sequence>
<dbReference type="SUPFAM" id="SSF52540">
    <property type="entry name" value="P-loop containing nucleoside triphosphate hydrolases"/>
    <property type="match status" value="1"/>
</dbReference>
<evidence type="ECO:0000313" key="19">
    <source>
        <dbReference type="Proteomes" id="UP001254848"/>
    </source>
</evidence>
<gene>
    <name evidence="18" type="ORF">Q4T40_04110</name>
</gene>
<evidence type="ECO:0000256" key="9">
    <source>
        <dbReference type="ARBA" id="ARBA00023125"/>
    </source>
</evidence>
<dbReference type="InterPro" id="IPR038726">
    <property type="entry name" value="PDDEXK_AddAB-type"/>
</dbReference>
<evidence type="ECO:0000256" key="6">
    <source>
        <dbReference type="ARBA" id="ARBA00022806"/>
    </source>
</evidence>
<evidence type="ECO:0000259" key="17">
    <source>
        <dbReference type="PROSITE" id="PS51217"/>
    </source>
</evidence>
<dbReference type="Gene3D" id="3.40.50.300">
    <property type="entry name" value="P-loop containing nucleotide triphosphate hydrolases"/>
    <property type="match status" value="4"/>
</dbReference>
<evidence type="ECO:0000256" key="2">
    <source>
        <dbReference type="ARBA" id="ARBA00022722"/>
    </source>
</evidence>
<dbReference type="InterPro" id="IPR014016">
    <property type="entry name" value="UvrD-like_ATP-bd"/>
</dbReference>
<evidence type="ECO:0000256" key="14">
    <source>
        <dbReference type="ARBA" id="ARBA00048988"/>
    </source>
</evidence>
<organism evidence="18 19">
    <name type="scientific">Anaeroselena agilis</name>
    <dbReference type="NCBI Taxonomy" id="3063788"/>
    <lineage>
        <taxon>Bacteria</taxon>
        <taxon>Bacillati</taxon>
        <taxon>Bacillota</taxon>
        <taxon>Negativicutes</taxon>
        <taxon>Acetonemataceae</taxon>
        <taxon>Anaeroselena</taxon>
    </lineage>
</organism>
<evidence type="ECO:0000256" key="13">
    <source>
        <dbReference type="ARBA" id="ARBA00034808"/>
    </source>
</evidence>
<dbReference type="Pfam" id="PF00580">
    <property type="entry name" value="UvrD-helicase"/>
    <property type="match status" value="1"/>
</dbReference>
<dbReference type="CDD" id="cd17932">
    <property type="entry name" value="DEXQc_UvrD"/>
    <property type="match status" value="2"/>
</dbReference>
<evidence type="ECO:0000256" key="3">
    <source>
        <dbReference type="ARBA" id="ARBA00022741"/>
    </source>
</evidence>
<name>A0ABU3NX67_9FIRM</name>
<proteinExistence type="inferred from homology"/>
<keyword evidence="8 15" id="KW-0067">ATP-binding</keyword>
<evidence type="ECO:0000256" key="10">
    <source>
        <dbReference type="ARBA" id="ARBA00023204"/>
    </source>
</evidence>
<dbReference type="InterPro" id="IPR000212">
    <property type="entry name" value="DNA_helicase_UvrD/REP"/>
</dbReference>
<dbReference type="PROSITE" id="PS51217">
    <property type="entry name" value="UVRD_HELICASE_CTER"/>
    <property type="match status" value="1"/>
</dbReference>